<dbReference type="Proteomes" id="UP000611640">
    <property type="component" value="Chromosome"/>
</dbReference>
<protein>
    <submittedName>
        <fullName evidence="2">Uncharacterized protein</fullName>
    </submittedName>
</protein>
<dbReference type="KEGG" id="atl:Athai_17080"/>
<evidence type="ECO:0000313" key="3">
    <source>
        <dbReference type="Proteomes" id="UP000611640"/>
    </source>
</evidence>
<evidence type="ECO:0000256" key="1">
    <source>
        <dbReference type="SAM" id="MobiDB-lite"/>
    </source>
</evidence>
<dbReference type="RefSeq" id="WP_203960959.1">
    <property type="nucleotide sequence ID" value="NZ_AP023355.1"/>
</dbReference>
<evidence type="ECO:0000313" key="2">
    <source>
        <dbReference type="EMBL" id="BCJ34205.1"/>
    </source>
</evidence>
<name>A0A7R7DMD9_9ACTN</name>
<feature type="compositionally biased region" description="Pro residues" evidence="1">
    <location>
        <begin position="48"/>
        <end position="58"/>
    </location>
</feature>
<accession>A0A7R7DMD9</accession>
<gene>
    <name evidence="2" type="ORF">Athai_17080</name>
</gene>
<keyword evidence="3" id="KW-1185">Reference proteome</keyword>
<sequence length="118" mass="12861">MSIRCQTCQHPDLDHFDGVCWHSSPEDHCCEIPDLGTPQCRCEDYRPPSAPPADPNPAPGRAVCVVPRPTGGRPLPGPLSRPRSARPAGAPARHRVERPGAAENRQGPDRRFPVHPGR</sequence>
<dbReference type="AlphaFoldDB" id="A0A7R7DMD9"/>
<feature type="compositionally biased region" description="Low complexity" evidence="1">
    <location>
        <begin position="67"/>
        <end position="91"/>
    </location>
</feature>
<feature type="region of interest" description="Disordered" evidence="1">
    <location>
        <begin position="45"/>
        <end position="118"/>
    </location>
</feature>
<reference evidence="2 3" key="1">
    <citation type="submission" date="2020-08" db="EMBL/GenBank/DDBJ databases">
        <title>Whole genome shotgun sequence of Actinocatenispora thailandica NBRC 105041.</title>
        <authorList>
            <person name="Komaki H."/>
            <person name="Tamura T."/>
        </authorList>
    </citation>
    <scope>NUCLEOTIDE SEQUENCE [LARGE SCALE GENOMIC DNA]</scope>
    <source>
        <strain evidence="2 3">NBRC 105041</strain>
    </source>
</reference>
<proteinExistence type="predicted"/>
<organism evidence="2 3">
    <name type="scientific">Actinocatenispora thailandica</name>
    <dbReference type="NCBI Taxonomy" id="227318"/>
    <lineage>
        <taxon>Bacteria</taxon>
        <taxon>Bacillati</taxon>
        <taxon>Actinomycetota</taxon>
        <taxon>Actinomycetes</taxon>
        <taxon>Micromonosporales</taxon>
        <taxon>Micromonosporaceae</taxon>
        <taxon>Actinocatenispora</taxon>
    </lineage>
</organism>
<dbReference type="EMBL" id="AP023355">
    <property type="protein sequence ID" value="BCJ34205.1"/>
    <property type="molecule type" value="Genomic_DNA"/>
</dbReference>